<dbReference type="OrthoDB" id="9793120at2"/>
<keyword evidence="5" id="KW-1003">Cell membrane</keyword>
<comment type="subcellular location">
    <subcellularLocation>
        <location evidence="5">Cell membrane</location>
        <topology evidence="5">Multi-pass membrane protein</topology>
    </subcellularLocation>
</comment>
<geneLocation type="plasmid" evidence="8 9">
    <name>unnamed1</name>
</geneLocation>
<organism evidence="8 9">
    <name type="scientific">Tritonibacter mobilis F1926</name>
    <dbReference type="NCBI Taxonomy" id="1265309"/>
    <lineage>
        <taxon>Bacteria</taxon>
        <taxon>Pseudomonadati</taxon>
        <taxon>Pseudomonadota</taxon>
        <taxon>Alphaproteobacteria</taxon>
        <taxon>Rhodobacterales</taxon>
        <taxon>Paracoccaceae</taxon>
        <taxon>Tritonibacter</taxon>
    </lineage>
</organism>
<keyword evidence="8" id="KW-0614">Plasmid</keyword>
<dbReference type="GO" id="GO:0010487">
    <property type="term" value="F:thermospermine synthase activity"/>
    <property type="evidence" value="ECO:0007669"/>
    <property type="project" value="UniProtKB-ARBA"/>
</dbReference>
<dbReference type="RefSeq" id="WP_005613814.1">
    <property type="nucleotide sequence ID" value="NZ_CP015231.1"/>
</dbReference>
<evidence type="ECO:0000313" key="8">
    <source>
        <dbReference type="EMBL" id="ANP43274.1"/>
    </source>
</evidence>
<dbReference type="Gene3D" id="3.40.50.150">
    <property type="entry name" value="Vaccinia Virus protein VP39"/>
    <property type="match status" value="1"/>
</dbReference>
<dbReference type="CDD" id="cd02440">
    <property type="entry name" value="AdoMet_MTases"/>
    <property type="match status" value="1"/>
</dbReference>
<feature type="active site" description="Proton acceptor" evidence="5 6">
    <location>
        <position position="366"/>
    </location>
</feature>
<evidence type="ECO:0000256" key="6">
    <source>
        <dbReference type="PROSITE-ProRule" id="PRU00354"/>
    </source>
</evidence>
<accession>A0A1B1A9N0</accession>
<evidence type="ECO:0000313" key="9">
    <source>
        <dbReference type="Proteomes" id="UP000013243"/>
    </source>
</evidence>
<evidence type="ECO:0000256" key="5">
    <source>
        <dbReference type="HAMAP-Rule" id="MF_00198"/>
    </source>
</evidence>
<feature type="binding site" evidence="5">
    <location>
        <position position="294"/>
    </location>
    <ligand>
        <name>spermidine</name>
        <dbReference type="ChEBI" id="CHEBI:57834"/>
    </ligand>
</feature>
<feature type="transmembrane region" description="Helical" evidence="5">
    <location>
        <begin position="46"/>
        <end position="64"/>
    </location>
</feature>
<dbReference type="InterPro" id="IPR030373">
    <property type="entry name" value="PABS_CS"/>
</dbReference>
<keyword evidence="5" id="KW-1133">Transmembrane helix</keyword>
<feature type="transmembrane region" description="Helical" evidence="5">
    <location>
        <begin position="12"/>
        <end position="40"/>
    </location>
</feature>
<protein>
    <recommendedName>
        <fullName evidence="5">Polyamine aminopropyltransferase</fullName>
    </recommendedName>
    <alternativeName>
        <fullName evidence="5">Putrescine aminopropyltransferase</fullName>
        <shortName evidence="5">PAPT</shortName>
    </alternativeName>
    <alternativeName>
        <fullName evidence="5">Spermidine synthase</fullName>
        <shortName evidence="5">SPDS</shortName>
        <shortName evidence="5">SPDSY</shortName>
        <ecNumber evidence="5">2.5.1.16</ecNumber>
    </alternativeName>
</protein>
<evidence type="ECO:0000256" key="4">
    <source>
        <dbReference type="ARBA" id="ARBA00023115"/>
    </source>
</evidence>
<evidence type="ECO:0000256" key="2">
    <source>
        <dbReference type="ARBA" id="ARBA00022679"/>
    </source>
</evidence>
<comment type="function">
    <text evidence="5">Catalyzes the irreversible transfer of a propylamine group from the amino donor S-adenosylmethioninamine (decarboxy-AdoMet) to putrescine (1,4-diaminobutane) to yield spermidine.</text>
</comment>
<proteinExistence type="inferred from homology"/>
<dbReference type="SUPFAM" id="SSF53335">
    <property type="entry name" value="S-adenosyl-L-methionine-dependent methyltransferases"/>
    <property type="match status" value="1"/>
</dbReference>
<evidence type="ECO:0000259" key="7">
    <source>
        <dbReference type="PROSITE" id="PS51006"/>
    </source>
</evidence>
<gene>
    <name evidence="5" type="primary">speE</name>
    <name evidence="8" type="ORF">K529_021190</name>
</gene>
<feature type="transmembrane region" description="Helical" evidence="5">
    <location>
        <begin position="105"/>
        <end position="129"/>
    </location>
</feature>
<dbReference type="UniPathway" id="UPA00248">
    <property type="reaction ID" value="UER00314"/>
</dbReference>
<keyword evidence="3 5" id="KW-0745">Spermidine biosynthesis</keyword>
<keyword evidence="2 5" id="KW-0808">Transferase</keyword>
<feature type="transmembrane region" description="Helical" evidence="5">
    <location>
        <begin position="196"/>
        <end position="213"/>
    </location>
</feature>
<dbReference type="GO" id="GO:0004766">
    <property type="term" value="F:spermidine synthase activity"/>
    <property type="evidence" value="ECO:0007669"/>
    <property type="project" value="UniProtKB-UniRule"/>
</dbReference>
<feature type="transmembrane region" description="Helical" evidence="5">
    <location>
        <begin position="141"/>
        <end position="161"/>
    </location>
</feature>
<dbReference type="InterPro" id="IPR001045">
    <property type="entry name" value="Spermi_synthase"/>
</dbReference>
<dbReference type="PANTHER" id="PTHR43317">
    <property type="entry name" value="THERMOSPERMINE SYNTHASE ACAULIS5"/>
    <property type="match status" value="1"/>
</dbReference>
<feature type="binding site" evidence="5">
    <location>
        <position position="240"/>
    </location>
    <ligand>
        <name>S-methyl-5'-thioadenosine</name>
        <dbReference type="ChEBI" id="CHEBI:17509"/>
    </ligand>
</feature>
<dbReference type="Pfam" id="PF01564">
    <property type="entry name" value="Spermine_synth"/>
    <property type="match status" value="1"/>
</dbReference>
<comment type="pathway">
    <text evidence="5">Amine and polyamine biosynthesis; spermidine biosynthesis; spermidine from putrescine: step 1/1.</text>
</comment>
<comment type="similarity">
    <text evidence="1 5">Belongs to the spermidine/spermine synthase family.</text>
</comment>
<keyword evidence="5" id="KW-0472">Membrane</keyword>
<dbReference type="InterPro" id="IPR029063">
    <property type="entry name" value="SAM-dependent_MTases_sf"/>
</dbReference>
<keyword evidence="5" id="KW-0812">Transmembrane</keyword>
<feature type="transmembrane region" description="Helical" evidence="5">
    <location>
        <begin position="167"/>
        <end position="189"/>
    </location>
</feature>
<feature type="binding site" evidence="5">
    <location>
        <begin position="348"/>
        <end position="349"/>
    </location>
    <ligand>
        <name>S-methyl-5'-thioadenosine</name>
        <dbReference type="ChEBI" id="CHEBI:17509"/>
    </ligand>
</feature>
<feature type="transmembrane region" description="Helical" evidence="5">
    <location>
        <begin position="76"/>
        <end position="99"/>
    </location>
</feature>
<dbReference type="EC" id="2.5.1.16" evidence="5"/>
<comment type="caution">
    <text evidence="5">Lacks conserved residue(s) required for the propagation of feature annotation.</text>
</comment>
<keyword evidence="4 5" id="KW-0620">Polyamine biosynthesis</keyword>
<dbReference type="InterPro" id="IPR030374">
    <property type="entry name" value="PABS"/>
</dbReference>
<feature type="domain" description="PABS" evidence="7">
    <location>
        <begin position="211"/>
        <end position="453"/>
    </location>
</feature>
<dbReference type="GO" id="GO:0005886">
    <property type="term" value="C:plasma membrane"/>
    <property type="evidence" value="ECO:0007669"/>
    <property type="project" value="UniProtKB-SubCell"/>
</dbReference>
<reference evidence="8 9" key="1">
    <citation type="journal article" date="2016" name="ISME J.">
        <title>Global occurrence and heterogeneity of the Roseobacter-clade species Ruegeria mobilis.</title>
        <authorList>
            <person name="Sonnenschein E."/>
            <person name="Gram L."/>
        </authorList>
    </citation>
    <scope>NUCLEOTIDE SEQUENCE [LARGE SCALE GENOMIC DNA]</scope>
    <source>
        <strain evidence="8 9">F1926</strain>
        <plasmid evidence="8 9">unnamed1</plasmid>
    </source>
</reference>
<feature type="binding site" evidence="5">
    <location>
        <position position="270"/>
    </location>
    <ligand>
        <name>spermidine</name>
        <dbReference type="ChEBI" id="CHEBI:57834"/>
    </ligand>
</feature>
<dbReference type="AlphaFoldDB" id="A0A1B1A9N0"/>
<dbReference type="PROSITE" id="PS51006">
    <property type="entry name" value="PABS_2"/>
    <property type="match status" value="1"/>
</dbReference>
<comment type="catalytic activity">
    <reaction evidence="5">
        <text>S-adenosyl 3-(methylsulfanyl)propylamine + putrescine = S-methyl-5'-thioadenosine + spermidine + H(+)</text>
        <dbReference type="Rhea" id="RHEA:12721"/>
        <dbReference type="ChEBI" id="CHEBI:15378"/>
        <dbReference type="ChEBI" id="CHEBI:17509"/>
        <dbReference type="ChEBI" id="CHEBI:57443"/>
        <dbReference type="ChEBI" id="CHEBI:57834"/>
        <dbReference type="ChEBI" id="CHEBI:326268"/>
        <dbReference type="EC" id="2.5.1.16"/>
    </reaction>
</comment>
<feature type="binding site" evidence="5">
    <location>
        <position position="314"/>
    </location>
    <ligand>
        <name>S-methyl-5'-thioadenosine</name>
        <dbReference type="ChEBI" id="CHEBI:17509"/>
    </ligand>
</feature>
<sequence length="513" mass="57133">MTPARRVDPRELWLLLATFLVAVAGLIYELIAATLSSYLLGDSVRQFSMVIGVFLSAMGGGAWASRFVADPVGGFIWVQILLGVVGGFLAPILFLTYASSGEVGVMLYSLLILVGLLSGMEIPLIARVLESIGAERFRFENVLSVDYIGALVASLAFPLLVVPQLGLMSASLAFGVLNLVVAGLSLWVFRQQVRMASVVFWAGALVISLGGLWQSERLVAFTEAQLFEDEVILSETTPYQNITITHFKDRIRLFLNHSIQFDSLDEHRYHELLVHPAMASAPRRASVLILGGGDGLAAREVLKYDDVARVTLVDLDPRVTEIFAQFPDLTALNDNALNDPRLTVFNQDAWRFIEESRESFDVILIDLPDPKTITLSKLYTRQFYRLLSERLSAQGIIVTQAGSPLFARQAFWSIVETFESTEVPQLQGRGWRVTPYHGYVPSFGEWGFVMATTLAPRPLKFEQVTQLSYLTPEVWQAAQVFGADSTRLAAQSNTMQSHALVQYYLDGWDYWFR</sequence>
<dbReference type="EMBL" id="CP015231">
    <property type="protein sequence ID" value="ANP43274.1"/>
    <property type="molecule type" value="Genomic_DNA"/>
</dbReference>
<dbReference type="PANTHER" id="PTHR43317:SF1">
    <property type="entry name" value="THERMOSPERMINE SYNTHASE ACAULIS5"/>
    <property type="match status" value="1"/>
</dbReference>
<comment type="subunit">
    <text evidence="5">Homodimer or homotetramer.</text>
</comment>
<name>A0A1B1A9N0_9RHOB</name>
<dbReference type="GeneID" id="28252407"/>
<evidence type="ECO:0000256" key="3">
    <source>
        <dbReference type="ARBA" id="ARBA00023066"/>
    </source>
</evidence>
<dbReference type="Proteomes" id="UP000013243">
    <property type="component" value="Plasmid unnamed1"/>
</dbReference>
<dbReference type="NCBIfam" id="NF002956">
    <property type="entry name" value="PRK03612.1"/>
    <property type="match status" value="1"/>
</dbReference>
<dbReference type="KEGG" id="rmb:K529_021190"/>
<evidence type="ECO:0000256" key="1">
    <source>
        <dbReference type="ARBA" id="ARBA00007867"/>
    </source>
</evidence>
<dbReference type="NCBIfam" id="NF037959">
    <property type="entry name" value="MFS_SpdSyn"/>
    <property type="match status" value="1"/>
</dbReference>
<dbReference type="HAMAP" id="MF_00198">
    <property type="entry name" value="Spermidine_synth"/>
    <property type="match status" value="1"/>
</dbReference>
<dbReference type="GO" id="GO:0008295">
    <property type="term" value="P:spermidine biosynthetic process"/>
    <property type="evidence" value="ECO:0007669"/>
    <property type="project" value="UniProtKB-UniRule"/>
</dbReference>
<dbReference type="PROSITE" id="PS01330">
    <property type="entry name" value="PABS_1"/>
    <property type="match status" value="1"/>
</dbReference>